<dbReference type="PROSITE" id="PS50977">
    <property type="entry name" value="HTH_TETR_2"/>
    <property type="match status" value="1"/>
</dbReference>
<dbReference type="InterPro" id="IPR009057">
    <property type="entry name" value="Homeodomain-like_sf"/>
</dbReference>
<keyword evidence="1 2" id="KW-0238">DNA-binding</keyword>
<dbReference type="SUPFAM" id="SSF46689">
    <property type="entry name" value="Homeodomain-like"/>
    <property type="match status" value="1"/>
</dbReference>
<organism evidence="4 5">
    <name type="scientific">Candidatus Mediterraneibacter quadrami</name>
    <dbReference type="NCBI Taxonomy" id="2838684"/>
    <lineage>
        <taxon>Bacteria</taxon>
        <taxon>Bacillati</taxon>
        <taxon>Bacillota</taxon>
        <taxon>Clostridia</taxon>
        <taxon>Lachnospirales</taxon>
        <taxon>Lachnospiraceae</taxon>
        <taxon>Mediterraneibacter</taxon>
    </lineage>
</organism>
<dbReference type="Gene3D" id="1.10.357.10">
    <property type="entry name" value="Tetracycline Repressor, domain 2"/>
    <property type="match status" value="1"/>
</dbReference>
<dbReference type="InterPro" id="IPR050624">
    <property type="entry name" value="HTH-type_Tx_Regulator"/>
</dbReference>
<dbReference type="InterPro" id="IPR001647">
    <property type="entry name" value="HTH_TetR"/>
</dbReference>
<dbReference type="InterPro" id="IPR039532">
    <property type="entry name" value="TetR_C_Firmicutes"/>
</dbReference>
<dbReference type="PANTHER" id="PTHR43479">
    <property type="entry name" value="ACREF/ENVCD OPERON REPRESSOR-RELATED"/>
    <property type="match status" value="1"/>
</dbReference>
<name>A0A9D2RBV8_9FIRM</name>
<reference evidence="4" key="2">
    <citation type="submission" date="2021-04" db="EMBL/GenBank/DDBJ databases">
        <authorList>
            <person name="Gilroy R."/>
        </authorList>
    </citation>
    <scope>NUCLEOTIDE SEQUENCE</scope>
    <source>
        <strain evidence="4">ChiBcec15-3976</strain>
    </source>
</reference>
<reference evidence="4" key="1">
    <citation type="journal article" date="2021" name="PeerJ">
        <title>Extensive microbial diversity within the chicken gut microbiome revealed by metagenomics and culture.</title>
        <authorList>
            <person name="Gilroy R."/>
            <person name="Ravi A."/>
            <person name="Getino M."/>
            <person name="Pursley I."/>
            <person name="Horton D.L."/>
            <person name="Alikhan N.F."/>
            <person name="Baker D."/>
            <person name="Gharbi K."/>
            <person name="Hall N."/>
            <person name="Watson M."/>
            <person name="Adriaenssens E.M."/>
            <person name="Foster-Nyarko E."/>
            <person name="Jarju S."/>
            <person name="Secka A."/>
            <person name="Antonio M."/>
            <person name="Oren A."/>
            <person name="Chaudhuri R.R."/>
            <person name="La Ragione R."/>
            <person name="Hildebrand F."/>
            <person name="Pallen M.J."/>
        </authorList>
    </citation>
    <scope>NUCLEOTIDE SEQUENCE</scope>
    <source>
        <strain evidence="4">ChiBcec15-3976</strain>
    </source>
</reference>
<dbReference type="Proteomes" id="UP000823909">
    <property type="component" value="Unassembled WGS sequence"/>
</dbReference>
<evidence type="ECO:0000313" key="4">
    <source>
        <dbReference type="EMBL" id="HJD41975.1"/>
    </source>
</evidence>
<comment type="caution">
    <text evidence="4">The sequence shown here is derived from an EMBL/GenBank/DDBJ whole genome shotgun (WGS) entry which is preliminary data.</text>
</comment>
<protein>
    <submittedName>
        <fullName evidence="4">TetR/AcrR family transcriptional regulator C-terminal domain-containing protein</fullName>
    </submittedName>
</protein>
<proteinExistence type="predicted"/>
<sequence length="179" mass="21347">MKDMKTQIADTFSELLEKEDLDKITVTKLIEACQISRQTFYYHFHDIMDVLEWTFRRATHELLEKSLNESERINALLAYLQFVKKHRKKLKRLVDSRKWYQIEGMMVDAVAVYLEKMAQSRPREVQVSYEEMQIMFRFYACGMVGVLVQCMEEGKVDEERVLYQIERIITGKVFPGNQE</sequence>
<dbReference type="Pfam" id="PF14278">
    <property type="entry name" value="TetR_C_8"/>
    <property type="match status" value="1"/>
</dbReference>
<evidence type="ECO:0000256" key="2">
    <source>
        <dbReference type="PROSITE-ProRule" id="PRU00335"/>
    </source>
</evidence>
<evidence type="ECO:0000259" key="3">
    <source>
        <dbReference type="PROSITE" id="PS50977"/>
    </source>
</evidence>
<gene>
    <name evidence="4" type="ORF">H9910_03050</name>
</gene>
<dbReference type="EMBL" id="DWUU01000022">
    <property type="protein sequence ID" value="HJD41975.1"/>
    <property type="molecule type" value="Genomic_DNA"/>
</dbReference>
<feature type="DNA-binding region" description="H-T-H motif" evidence="2">
    <location>
        <begin position="25"/>
        <end position="44"/>
    </location>
</feature>
<dbReference type="GO" id="GO:0003677">
    <property type="term" value="F:DNA binding"/>
    <property type="evidence" value="ECO:0007669"/>
    <property type="project" value="UniProtKB-UniRule"/>
</dbReference>
<evidence type="ECO:0000313" key="5">
    <source>
        <dbReference type="Proteomes" id="UP000823909"/>
    </source>
</evidence>
<feature type="domain" description="HTH tetR-type" evidence="3">
    <location>
        <begin position="2"/>
        <end position="62"/>
    </location>
</feature>
<accession>A0A9D2RBV8</accession>
<dbReference type="PANTHER" id="PTHR43479:SF11">
    <property type="entry name" value="ACREF_ENVCD OPERON REPRESSOR-RELATED"/>
    <property type="match status" value="1"/>
</dbReference>
<dbReference type="AlphaFoldDB" id="A0A9D2RBV8"/>
<evidence type="ECO:0000256" key="1">
    <source>
        <dbReference type="ARBA" id="ARBA00023125"/>
    </source>
</evidence>